<proteinExistence type="predicted"/>
<dbReference type="EMBL" id="OZ020100">
    <property type="protein sequence ID" value="CAK9272678.1"/>
    <property type="molecule type" value="Genomic_DNA"/>
</dbReference>
<name>A0ABP0X0N6_9BRYO</name>
<organism evidence="1 2">
    <name type="scientific">Sphagnum jensenii</name>
    <dbReference type="NCBI Taxonomy" id="128206"/>
    <lineage>
        <taxon>Eukaryota</taxon>
        <taxon>Viridiplantae</taxon>
        <taxon>Streptophyta</taxon>
        <taxon>Embryophyta</taxon>
        <taxon>Bryophyta</taxon>
        <taxon>Sphagnophytina</taxon>
        <taxon>Sphagnopsida</taxon>
        <taxon>Sphagnales</taxon>
        <taxon>Sphagnaceae</taxon>
        <taxon>Sphagnum</taxon>
    </lineage>
</organism>
<sequence>MFSVRYGQDSDWFGFRRYLQGLTEHRRCCFGINHWHCSEAHQLFMLDVVTATNQDEEAAPHMEVVGAAKDEDLEATDGKQALRKEMAMYYDKQQQLELVLAAQELSEFGDLEFSPTGYGEEENCEMDAKSIDI</sequence>
<accession>A0ABP0X0N6</accession>
<gene>
    <name evidence="1" type="ORF">CSSPJE1EN1_LOCUS18156</name>
</gene>
<evidence type="ECO:0000313" key="1">
    <source>
        <dbReference type="EMBL" id="CAK9272678.1"/>
    </source>
</evidence>
<protein>
    <submittedName>
        <fullName evidence="1">Uncharacterized protein</fullName>
    </submittedName>
</protein>
<keyword evidence="2" id="KW-1185">Reference proteome</keyword>
<dbReference type="Proteomes" id="UP001497444">
    <property type="component" value="Chromosome 5"/>
</dbReference>
<reference evidence="1" key="1">
    <citation type="submission" date="2024-02" db="EMBL/GenBank/DDBJ databases">
        <authorList>
            <consortium name="ELIXIR-Norway"/>
            <consortium name="Elixir Norway"/>
        </authorList>
    </citation>
    <scope>NUCLEOTIDE SEQUENCE</scope>
</reference>
<evidence type="ECO:0000313" key="2">
    <source>
        <dbReference type="Proteomes" id="UP001497444"/>
    </source>
</evidence>